<feature type="compositionally biased region" description="Low complexity" evidence="8">
    <location>
        <begin position="1"/>
        <end position="11"/>
    </location>
</feature>
<keyword evidence="6 9" id="KW-0808">Transferase</keyword>
<evidence type="ECO:0000256" key="5">
    <source>
        <dbReference type="ARBA" id="ARBA00022640"/>
    </source>
</evidence>
<feature type="region of interest" description="Disordered" evidence="8">
    <location>
        <begin position="207"/>
        <end position="226"/>
    </location>
</feature>
<dbReference type="Proteomes" id="UP001224775">
    <property type="component" value="Unassembled WGS sequence"/>
</dbReference>
<evidence type="ECO:0000313" key="10">
    <source>
        <dbReference type="Proteomes" id="UP001224775"/>
    </source>
</evidence>
<keyword evidence="4" id="KW-0150">Chloroplast</keyword>
<evidence type="ECO:0000256" key="6">
    <source>
        <dbReference type="ARBA" id="ARBA00022679"/>
    </source>
</evidence>
<dbReference type="InterPro" id="IPR044525">
    <property type="entry name" value="DGDG1/2"/>
</dbReference>
<dbReference type="SUPFAM" id="SSF53756">
    <property type="entry name" value="UDP-Glycosyltransferase/glycogen phosphorylase"/>
    <property type="match status" value="1"/>
</dbReference>
<keyword evidence="5" id="KW-0934">Plastid</keyword>
<keyword evidence="9" id="KW-0328">Glycosyltransferase</keyword>
<dbReference type="Gene3D" id="3.40.50.2000">
    <property type="entry name" value="Glycogen Phosphorylase B"/>
    <property type="match status" value="1"/>
</dbReference>
<feature type="compositionally biased region" description="Low complexity" evidence="8">
    <location>
        <begin position="207"/>
        <end position="223"/>
    </location>
</feature>
<comment type="caution">
    <text evidence="9">The sequence shown here is derived from an EMBL/GenBank/DDBJ whole genome shotgun (WGS) entry which is preliminary data.</text>
</comment>
<dbReference type="EMBL" id="JATAAI010000016">
    <property type="protein sequence ID" value="KAK1740173.1"/>
    <property type="molecule type" value="Genomic_DNA"/>
</dbReference>
<dbReference type="GO" id="GO:0046481">
    <property type="term" value="F:digalactosyldiacylglycerol synthase activity"/>
    <property type="evidence" value="ECO:0007669"/>
    <property type="project" value="UniProtKB-EC"/>
</dbReference>
<evidence type="ECO:0000313" key="9">
    <source>
        <dbReference type="EMBL" id="KAK1740173.1"/>
    </source>
</evidence>
<name>A0AAD9DBW9_9STRA</name>
<evidence type="ECO:0000256" key="7">
    <source>
        <dbReference type="ARBA" id="ARBA00023136"/>
    </source>
</evidence>
<protein>
    <submittedName>
        <fullName evidence="9">Digalactosyldiacylglycerol synthase</fullName>
        <ecNumber evidence="9">2.4.1.241</ecNumber>
    </submittedName>
</protein>
<sequence>MGNATSSSSSSGGDHGDNNTTGSSEAGPLFRLPLYRGERDAFLIVNDEDQDDRTTNNCSGGGVGKNNDKTFGIVNNIDDIIGKASSPPSRAANTSLRGELPNVIIGGDEDDEAFLSPPQLFREHHLDEPFLPNASNTRLSVSSAVSASPPSIISSSNSDCSSHASYGTCLSSVESPDGGRNNEREGYQQGGSSSNGLKVNILPRIASQQRQQRNSINSSSTSAVTIQQQINKEGSVFDCVKPPKSTSSQTNNNQNSRNNQKPSLSLFNSCVRSTSYDEDETNDNEYYHANNHTDYNNKTTKFHRRSTSQSSIFSSCSSNTGTGYFNKDVAVAAPILSSAHLKSHSTSSLSTYPNNAAQMYTQAELDMENGDEPTYESNLMRIRNYHVVTTAALPWMTGTGVNPLLRAGYLVRRNDELKKKQQQQQEGECEENFIENNAVVGGVMEGVFLDAKEFEDPIVPSSSSALSPTRFNNINVNPVVSPSPSCCSLDYSCFSLSEEDTTGKNVSLLAGNELTMGQPHEEVTGEVTLVVPWLVERSDRDMLYGGNVFENMEEQEVFIRRWLSDDAGMPVEAEELKILFYPARYHKYYNSIFALGDICDLIPNNTADVCILEEPEHLNWYRAPGSSSWTSKFCHCVGVIHTNYKAYARDHAPAGFLAAPLLAGVNSLVVQANCHKVVKLSGVLQEFVPGGEVVENVHGIREVFLKEGLRRATTKKALNKEKYADRRGVYFIGKLLWAKGFDLLLELETYYRHKTGEHFDIDIYGSGPDEEEIKRAFNGGLSEEGNGGILYSFMGSSRQQQPLPVNFMGRLDHSKLAGDFYSVFVNPSLTEVLCTTTAEAIAMGKWVVIPSHPSNAFFEQFPNCLMYRSRGGFVSQLKTALENDPPPLSDELAQLLSWDAATMRVVTAAAISERDAARSHRINRAKEGKTLKMKKVISGFFNTASSKEESSSVSNHVASYGSINATATKPLPVQ</sequence>
<reference evidence="9" key="1">
    <citation type="submission" date="2023-06" db="EMBL/GenBank/DDBJ databases">
        <title>Survivors Of The Sea: Transcriptome response of Skeletonema marinoi to long-term dormancy.</title>
        <authorList>
            <person name="Pinder M.I.M."/>
            <person name="Kourtchenko O."/>
            <person name="Robertson E.K."/>
            <person name="Larsson T."/>
            <person name="Maumus F."/>
            <person name="Osuna-Cruz C.M."/>
            <person name="Vancaester E."/>
            <person name="Stenow R."/>
            <person name="Vandepoele K."/>
            <person name="Ploug H."/>
            <person name="Bruchert V."/>
            <person name="Godhe A."/>
            <person name="Topel M."/>
        </authorList>
    </citation>
    <scope>NUCLEOTIDE SEQUENCE</scope>
    <source>
        <strain evidence="9">R05AC</strain>
    </source>
</reference>
<evidence type="ECO:0000256" key="2">
    <source>
        <dbReference type="ARBA" id="ARBA00004370"/>
    </source>
</evidence>
<dbReference type="PANTHER" id="PTHR46132:SF1">
    <property type="entry name" value="DIGALACTOSYLDIACYLGLYCEROL SYNTHASE 2, CHLOROPLASTIC"/>
    <property type="match status" value="1"/>
</dbReference>
<accession>A0AAD9DBW9</accession>
<organism evidence="9 10">
    <name type="scientific">Skeletonema marinoi</name>
    <dbReference type="NCBI Taxonomy" id="267567"/>
    <lineage>
        <taxon>Eukaryota</taxon>
        <taxon>Sar</taxon>
        <taxon>Stramenopiles</taxon>
        <taxon>Ochrophyta</taxon>
        <taxon>Bacillariophyta</taxon>
        <taxon>Coscinodiscophyceae</taxon>
        <taxon>Thalassiosirophycidae</taxon>
        <taxon>Thalassiosirales</taxon>
        <taxon>Skeletonemataceae</taxon>
        <taxon>Skeletonema</taxon>
        <taxon>Skeletonema marinoi-dohrnii complex</taxon>
    </lineage>
</organism>
<evidence type="ECO:0000256" key="4">
    <source>
        <dbReference type="ARBA" id="ARBA00022528"/>
    </source>
</evidence>
<feature type="region of interest" description="Disordered" evidence="8">
    <location>
        <begin position="171"/>
        <end position="198"/>
    </location>
</feature>
<dbReference type="EC" id="2.4.1.241" evidence="9"/>
<comment type="subcellular location">
    <subcellularLocation>
        <location evidence="2">Membrane</location>
    </subcellularLocation>
    <subcellularLocation>
        <location evidence="1">Plastid</location>
        <location evidence="1">Chloroplast</location>
    </subcellularLocation>
</comment>
<feature type="compositionally biased region" description="Low complexity" evidence="8">
    <location>
        <begin position="242"/>
        <end position="263"/>
    </location>
</feature>
<dbReference type="AlphaFoldDB" id="A0AAD9DBW9"/>
<dbReference type="GO" id="GO:0016020">
    <property type="term" value="C:membrane"/>
    <property type="evidence" value="ECO:0007669"/>
    <property type="project" value="UniProtKB-SubCell"/>
</dbReference>
<keyword evidence="7" id="KW-0472">Membrane</keyword>
<proteinExistence type="inferred from homology"/>
<dbReference type="GO" id="GO:0009507">
    <property type="term" value="C:chloroplast"/>
    <property type="evidence" value="ECO:0007669"/>
    <property type="project" value="UniProtKB-SubCell"/>
</dbReference>
<feature type="region of interest" description="Disordered" evidence="8">
    <location>
        <begin position="237"/>
        <end position="298"/>
    </location>
</feature>
<gene>
    <name evidence="9" type="ORF">QTG54_009123</name>
</gene>
<feature type="region of interest" description="Disordered" evidence="8">
    <location>
        <begin position="1"/>
        <end position="29"/>
    </location>
</feature>
<keyword evidence="10" id="KW-1185">Reference proteome</keyword>
<evidence type="ECO:0000256" key="1">
    <source>
        <dbReference type="ARBA" id="ARBA00004229"/>
    </source>
</evidence>
<comment type="similarity">
    <text evidence="3">Belongs to the glycosyltransferase group 1 family. Glycosyltransferase 4 subfamily.</text>
</comment>
<dbReference type="CDD" id="cd01635">
    <property type="entry name" value="Glycosyltransferase_GTB-type"/>
    <property type="match status" value="1"/>
</dbReference>
<dbReference type="PANTHER" id="PTHR46132">
    <property type="entry name" value="DIGALACTOSYLDIACYLGLYCEROL SYNTHASE 2, CHLOROPLASTIC"/>
    <property type="match status" value="1"/>
</dbReference>
<feature type="compositionally biased region" description="Polar residues" evidence="8">
    <location>
        <begin position="265"/>
        <end position="274"/>
    </location>
</feature>
<evidence type="ECO:0000256" key="8">
    <source>
        <dbReference type="SAM" id="MobiDB-lite"/>
    </source>
</evidence>
<evidence type="ECO:0000256" key="3">
    <source>
        <dbReference type="ARBA" id="ARBA00009481"/>
    </source>
</evidence>